<dbReference type="AlphaFoldDB" id="A0A9N9GKF9"/>
<protein>
    <submittedName>
        <fullName evidence="1">6913_t:CDS:1</fullName>
    </submittedName>
</protein>
<organism evidence="1 2">
    <name type="scientific">Funneliformis caledonium</name>
    <dbReference type="NCBI Taxonomy" id="1117310"/>
    <lineage>
        <taxon>Eukaryota</taxon>
        <taxon>Fungi</taxon>
        <taxon>Fungi incertae sedis</taxon>
        <taxon>Mucoromycota</taxon>
        <taxon>Glomeromycotina</taxon>
        <taxon>Glomeromycetes</taxon>
        <taxon>Glomerales</taxon>
        <taxon>Glomeraceae</taxon>
        <taxon>Funneliformis</taxon>
    </lineage>
</organism>
<name>A0A9N9GKF9_9GLOM</name>
<gene>
    <name evidence="1" type="ORF">FCALED_LOCUS8942</name>
</gene>
<accession>A0A9N9GKF9</accession>
<evidence type="ECO:0000313" key="1">
    <source>
        <dbReference type="EMBL" id="CAG8608355.1"/>
    </source>
</evidence>
<proteinExistence type="predicted"/>
<sequence>MNRLIEDIFLDVNNAINMRTGEIENMDIKDQNDQRAISWSHDASPANFSARGQLDTTRRVKFNTLASIY</sequence>
<comment type="caution">
    <text evidence="1">The sequence shown here is derived from an EMBL/GenBank/DDBJ whole genome shotgun (WGS) entry which is preliminary data.</text>
</comment>
<reference evidence="1" key="1">
    <citation type="submission" date="2021-06" db="EMBL/GenBank/DDBJ databases">
        <authorList>
            <person name="Kallberg Y."/>
            <person name="Tangrot J."/>
            <person name="Rosling A."/>
        </authorList>
    </citation>
    <scope>NUCLEOTIDE SEQUENCE</scope>
    <source>
        <strain evidence="1">UK204</strain>
    </source>
</reference>
<dbReference type="EMBL" id="CAJVPQ010002781">
    <property type="protein sequence ID" value="CAG8608355.1"/>
    <property type="molecule type" value="Genomic_DNA"/>
</dbReference>
<keyword evidence="2" id="KW-1185">Reference proteome</keyword>
<evidence type="ECO:0000313" key="2">
    <source>
        <dbReference type="Proteomes" id="UP000789570"/>
    </source>
</evidence>
<dbReference type="Proteomes" id="UP000789570">
    <property type="component" value="Unassembled WGS sequence"/>
</dbReference>